<gene>
    <name evidence="1" type="ORF">MENT_LOCUS55840</name>
</gene>
<protein>
    <submittedName>
        <fullName evidence="1">Uncharacterized protein</fullName>
    </submittedName>
</protein>
<name>A0A6V7XS97_MELEN</name>
<evidence type="ECO:0000313" key="1">
    <source>
        <dbReference type="EMBL" id="CAD2202220.1"/>
    </source>
</evidence>
<dbReference type="AlphaFoldDB" id="A0A6V7XS97"/>
<organism evidence="1 2">
    <name type="scientific">Meloidogyne enterolobii</name>
    <name type="common">Root-knot nematode worm</name>
    <name type="synonym">Meloidogyne mayaguensis</name>
    <dbReference type="NCBI Taxonomy" id="390850"/>
    <lineage>
        <taxon>Eukaryota</taxon>
        <taxon>Metazoa</taxon>
        <taxon>Ecdysozoa</taxon>
        <taxon>Nematoda</taxon>
        <taxon>Chromadorea</taxon>
        <taxon>Rhabditida</taxon>
        <taxon>Tylenchina</taxon>
        <taxon>Tylenchomorpha</taxon>
        <taxon>Tylenchoidea</taxon>
        <taxon>Meloidogynidae</taxon>
        <taxon>Meloidogyninae</taxon>
        <taxon>Meloidogyne</taxon>
    </lineage>
</organism>
<proteinExistence type="predicted"/>
<accession>A0A6V7XS97</accession>
<comment type="caution">
    <text evidence="1">The sequence shown here is derived from an EMBL/GenBank/DDBJ whole genome shotgun (WGS) entry which is preliminary data.</text>
</comment>
<sequence>MKLTGPDANKSAHNGKKMSEKSKFTYLSILSELISGSVNFIYTPPGTPKCIHTHTHPSQKF</sequence>
<dbReference type="Proteomes" id="UP000580250">
    <property type="component" value="Unassembled WGS sequence"/>
</dbReference>
<evidence type="ECO:0000313" key="2">
    <source>
        <dbReference type="Proteomes" id="UP000580250"/>
    </source>
</evidence>
<reference evidence="1 2" key="1">
    <citation type="submission" date="2020-08" db="EMBL/GenBank/DDBJ databases">
        <authorList>
            <person name="Koutsovoulos G."/>
            <person name="Danchin GJ E."/>
        </authorList>
    </citation>
    <scope>NUCLEOTIDE SEQUENCE [LARGE SCALE GENOMIC DNA]</scope>
</reference>
<dbReference type="EMBL" id="CAJEWN010002157">
    <property type="protein sequence ID" value="CAD2202220.1"/>
    <property type="molecule type" value="Genomic_DNA"/>
</dbReference>